<dbReference type="Gene3D" id="3.40.50.1010">
    <property type="entry name" value="5'-nuclease"/>
    <property type="match status" value="1"/>
</dbReference>
<dbReference type="InterPro" id="IPR029060">
    <property type="entry name" value="PIN-like_dom_sf"/>
</dbReference>
<dbReference type="InterPro" id="IPR002716">
    <property type="entry name" value="PIN_dom"/>
</dbReference>
<sequence>MDFIYLIIFLIVFIYALVITYLFARKIKPEIIQNEEIVLVDTSALIDGRIKEIAKTGFVSGTLLVGKFILDELQAVSDSNNHVKRQKGRRGIRILRELQKSSLFDVKIIEDPVPDVKEVDDKLIHVAKKRGATIMTVDYNLNRIADIQGVHTLNVNELANSIKPAVVPGEKVEVKIVQKGKERDQGVGYLEDGTMIVVESGQKFHNKQVKAIVSRILQTDAGL</sequence>
<dbReference type="EMBL" id="BART01020074">
    <property type="protein sequence ID" value="GAG99772.1"/>
    <property type="molecule type" value="Genomic_DNA"/>
</dbReference>
<evidence type="ECO:0000259" key="2">
    <source>
        <dbReference type="SMART" id="SM00670"/>
    </source>
</evidence>
<evidence type="ECO:0000256" key="1">
    <source>
        <dbReference type="SAM" id="Phobius"/>
    </source>
</evidence>
<protein>
    <recommendedName>
        <fullName evidence="2">PIN domain-containing protein</fullName>
    </recommendedName>
</protein>
<dbReference type="AlphaFoldDB" id="X1D3S5"/>
<dbReference type="CDD" id="cd09877">
    <property type="entry name" value="PIN_YacL-like"/>
    <property type="match status" value="1"/>
</dbReference>
<dbReference type="InterPro" id="IPR052041">
    <property type="entry name" value="Nucleic_acid_metab_PIN/TRAM"/>
</dbReference>
<keyword evidence="1" id="KW-1133">Transmembrane helix</keyword>
<evidence type="ECO:0000313" key="3">
    <source>
        <dbReference type="EMBL" id="GAG99772.1"/>
    </source>
</evidence>
<comment type="caution">
    <text evidence="3">The sequence shown here is derived from an EMBL/GenBank/DDBJ whole genome shotgun (WGS) entry which is preliminary data.</text>
</comment>
<feature type="non-terminal residue" evidence="3">
    <location>
        <position position="223"/>
    </location>
</feature>
<organism evidence="3">
    <name type="scientific">marine sediment metagenome</name>
    <dbReference type="NCBI Taxonomy" id="412755"/>
    <lineage>
        <taxon>unclassified sequences</taxon>
        <taxon>metagenomes</taxon>
        <taxon>ecological metagenomes</taxon>
    </lineage>
</organism>
<keyword evidence="1" id="KW-0812">Transmembrane</keyword>
<dbReference type="PANTHER" id="PTHR11603:SF147">
    <property type="entry name" value="MEMBRANE PROTEIN"/>
    <property type="match status" value="1"/>
</dbReference>
<dbReference type="SMART" id="SM00670">
    <property type="entry name" value="PINc"/>
    <property type="match status" value="1"/>
</dbReference>
<dbReference type="PANTHER" id="PTHR11603">
    <property type="entry name" value="AAA FAMILY ATPASE"/>
    <property type="match status" value="1"/>
</dbReference>
<feature type="domain" description="PIN" evidence="2">
    <location>
        <begin position="36"/>
        <end position="143"/>
    </location>
</feature>
<accession>X1D3S5</accession>
<name>X1D3S5_9ZZZZ</name>
<dbReference type="SUPFAM" id="SSF88723">
    <property type="entry name" value="PIN domain-like"/>
    <property type="match status" value="1"/>
</dbReference>
<keyword evidence="1" id="KW-0472">Membrane</keyword>
<proteinExistence type="predicted"/>
<gene>
    <name evidence="3" type="ORF">S01H4_37378</name>
</gene>
<reference evidence="3" key="1">
    <citation type="journal article" date="2014" name="Front. Microbiol.">
        <title>High frequency of phylogenetically diverse reductive dehalogenase-homologous genes in deep subseafloor sedimentary metagenomes.</title>
        <authorList>
            <person name="Kawai M."/>
            <person name="Futagami T."/>
            <person name="Toyoda A."/>
            <person name="Takaki Y."/>
            <person name="Nishi S."/>
            <person name="Hori S."/>
            <person name="Arai W."/>
            <person name="Tsubouchi T."/>
            <person name="Morono Y."/>
            <person name="Uchiyama I."/>
            <person name="Ito T."/>
            <person name="Fujiyama A."/>
            <person name="Inagaki F."/>
            <person name="Takami H."/>
        </authorList>
    </citation>
    <scope>NUCLEOTIDE SEQUENCE</scope>
    <source>
        <strain evidence="3">Expedition CK06-06</strain>
    </source>
</reference>
<feature type="transmembrane region" description="Helical" evidence="1">
    <location>
        <begin position="6"/>
        <end position="24"/>
    </location>
</feature>